<dbReference type="Proteomes" id="UP000035491">
    <property type="component" value="Unassembled WGS sequence"/>
</dbReference>
<dbReference type="RefSeq" id="WP_004998146.1">
    <property type="nucleotide sequence ID" value="NZ_LAOO01000001.1"/>
</dbReference>
<evidence type="ECO:0000256" key="3">
    <source>
        <dbReference type="ARBA" id="ARBA00022475"/>
    </source>
</evidence>
<proteinExistence type="predicted"/>
<name>A0ABR5DPY8_RICPA</name>
<reference evidence="5 6" key="1">
    <citation type="submission" date="2015-02" db="EMBL/GenBank/DDBJ databases">
        <title>Genome Sequencing of Rickettsiales.</title>
        <authorList>
            <person name="Daugherty S.C."/>
            <person name="Su Q."/>
            <person name="Abolude K."/>
            <person name="Beier-Sexton M."/>
            <person name="Carlyon J.A."/>
            <person name="Carter R."/>
            <person name="Day N.P."/>
            <person name="Dumler S.J."/>
            <person name="Dyachenko V."/>
            <person name="Godinez A."/>
            <person name="Kurtti T.J."/>
            <person name="Lichay M."/>
            <person name="Mullins K.E."/>
            <person name="Ott S."/>
            <person name="Pappas-Brown V."/>
            <person name="Paris D.H."/>
            <person name="Patel P."/>
            <person name="Richards A.L."/>
            <person name="Sadzewicz L."/>
            <person name="Sears K."/>
            <person name="Seidman D."/>
            <person name="Sengamalay N."/>
            <person name="Stenos J."/>
            <person name="Tallon L.J."/>
            <person name="Vincent G."/>
            <person name="Fraser C.M."/>
            <person name="Munderloh U."/>
            <person name="Dunning-Hotopp J.C."/>
        </authorList>
    </citation>
    <scope>NUCLEOTIDE SEQUENCE [LARGE SCALE GENOMIC DNA]</scope>
    <source>
        <strain evidence="5 6">Tate's Hell</strain>
    </source>
</reference>
<protein>
    <submittedName>
        <fullName evidence="5">Proline/betaine transporter</fullName>
    </submittedName>
</protein>
<dbReference type="PANTHER" id="PTHR43045">
    <property type="entry name" value="SHIKIMATE TRANSPORTER"/>
    <property type="match status" value="1"/>
</dbReference>
<keyword evidence="6" id="KW-1185">Reference proteome</keyword>
<keyword evidence="4" id="KW-0472">Membrane</keyword>
<evidence type="ECO:0000313" key="6">
    <source>
        <dbReference type="Proteomes" id="UP000035491"/>
    </source>
</evidence>
<dbReference type="EMBL" id="LAOO01000001">
    <property type="protein sequence ID" value="KJW00809.1"/>
    <property type="molecule type" value="Genomic_DNA"/>
</dbReference>
<dbReference type="PANTHER" id="PTHR43045:SF7">
    <property type="entry name" value="MAJOR FACILITATOR SUPERFAMILY TRANSPORTER"/>
    <property type="match status" value="1"/>
</dbReference>
<sequence length="75" mass="8672">MLGYEKEQSSLNRNQKEAIGLLSVGTFLEYFDLMLYVHMVVVFNELFFPKADPKVVFIYSSAFCSTYLLRPFGAF</sequence>
<evidence type="ECO:0000256" key="4">
    <source>
        <dbReference type="SAM" id="Phobius"/>
    </source>
</evidence>
<organism evidence="5 6">
    <name type="scientific">Rickettsia parkeri str. Tate's Hell</name>
    <dbReference type="NCBI Taxonomy" id="1359189"/>
    <lineage>
        <taxon>Bacteria</taxon>
        <taxon>Pseudomonadati</taxon>
        <taxon>Pseudomonadota</taxon>
        <taxon>Alphaproteobacteria</taxon>
        <taxon>Rickettsiales</taxon>
        <taxon>Rickettsiaceae</taxon>
        <taxon>Rickettsieae</taxon>
        <taxon>Rickettsia</taxon>
        <taxon>spotted fever group</taxon>
    </lineage>
</organism>
<evidence type="ECO:0000256" key="2">
    <source>
        <dbReference type="ARBA" id="ARBA00022448"/>
    </source>
</evidence>
<keyword evidence="3" id="KW-1003">Cell membrane</keyword>
<evidence type="ECO:0000313" key="5">
    <source>
        <dbReference type="EMBL" id="KJW00809.1"/>
    </source>
</evidence>
<feature type="transmembrane region" description="Helical" evidence="4">
    <location>
        <begin position="55"/>
        <end position="73"/>
    </location>
</feature>
<feature type="transmembrane region" description="Helical" evidence="4">
    <location>
        <begin position="21"/>
        <end position="43"/>
    </location>
</feature>
<keyword evidence="4" id="KW-0812">Transmembrane</keyword>
<gene>
    <name evidence="5" type="ORF">RPATATE_0736</name>
</gene>
<dbReference type="GeneID" id="95361359"/>
<comment type="subcellular location">
    <subcellularLocation>
        <location evidence="1">Cell membrane</location>
        <topology evidence="1">Multi-pass membrane protein</topology>
    </subcellularLocation>
</comment>
<keyword evidence="4" id="KW-1133">Transmembrane helix</keyword>
<keyword evidence="2" id="KW-0813">Transport</keyword>
<accession>A0ABR5DPY8</accession>
<comment type="caution">
    <text evidence="5">The sequence shown here is derived from an EMBL/GenBank/DDBJ whole genome shotgun (WGS) entry which is preliminary data.</text>
</comment>
<evidence type="ECO:0000256" key="1">
    <source>
        <dbReference type="ARBA" id="ARBA00004651"/>
    </source>
</evidence>